<organism evidence="2 3">
    <name type="scientific">Umbelopsis ramanniana AG</name>
    <dbReference type="NCBI Taxonomy" id="1314678"/>
    <lineage>
        <taxon>Eukaryota</taxon>
        <taxon>Fungi</taxon>
        <taxon>Fungi incertae sedis</taxon>
        <taxon>Mucoromycota</taxon>
        <taxon>Mucoromycotina</taxon>
        <taxon>Umbelopsidomycetes</taxon>
        <taxon>Umbelopsidales</taxon>
        <taxon>Umbelopsidaceae</taxon>
        <taxon>Umbelopsis</taxon>
    </lineage>
</organism>
<dbReference type="GeneID" id="75916396"/>
<protein>
    <submittedName>
        <fullName evidence="2">Uncharacterized protein</fullName>
    </submittedName>
</protein>
<name>A0AAD5E7I9_UMBRA</name>
<gene>
    <name evidence="2" type="ORF">K450DRAFT_253529</name>
</gene>
<dbReference type="Proteomes" id="UP001206595">
    <property type="component" value="Unassembled WGS sequence"/>
</dbReference>
<keyword evidence="1" id="KW-0732">Signal</keyword>
<sequence length="89" mass="9246">MTLSKAVFITAFIFLVTACAGELAANVALNARAIITVTSTTTGPATTVAVTAQPTSTIAMTTQTPNSALTITTSPWIYLIAATITWILR</sequence>
<proteinExistence type="predicted"/>
<reference evidence="2" key="1">
    <citation type="submission" date="2021-06" db="EMBL/GenBank/DDBJ databases">
        <authorList>
            <consortium name="DOE Joint Genome Institute"/>
            <person name="Mondo S.J."/>
            <person name="Amses K.R."/>
            <person name="Simmons D.R."/>
            <person name="Longcore J.E."/>
            <person name="Seto K."/>
            <person name="Alves G.H."/>
            <person name="Bonds A.E."/>
            <person name="Quandt C.A."/>
            <person name="Davis W.J."/>
            <person name="Chang Y."/>
            <person name="Letcher P.M."/>
            <person name="Powell M.J."/>
            <person name="Kuo A."/>
            <person name="Labutti K."/>
            <person name="Pangilinan J."/>
            <person name="Andreopoulos W."/>
            <person name="Tritt A."/>
            <person name="Riley R."/>
            <person name="Hundley H."/>
            <person name="Johnson J."/>
            <person name="Lipzen A."/>
            <person name="Barry K."/>
            <person name="Berbee M.L."/>
            <person name="Buchler N.E."/>
            <person name="Grigoriev I.V."/>
            <person name="Spatafora J.W."/>
            <person name="Stajich J.E."/>
            <person name="James T.Y."/>
        </authorList>
    </citation>
    <scope>NUCLEOTIDE SEQUENCE</scope>
    <source>
        <strain evidence="2">AG</strain>
    </source>
</reference>
<comment type="caution">
    <text evidence="2">The sequence shown here is derived from an EMBL/GenBank/DDBJ whole genome shotgun (WGS) entry which is preliminary data.</text>
</comment>
<dbReference type="PROSITE" id="PS51257">
    <property type="entry name" value="PROKAR_LIPOPROTEIN"/>
    <property type="match status" value="1"/>
</dbReference>
<keyword evidence="3" id="KW-1185">Reference proteome</keyword>
<feature type="signal peptide" evidence="1">
    <location>
        <begin position="1"/>
        <end position="21"/>
    </location>
</feature>
<dbReference type="AlphaFoldDB" id="A0AAD5E7I9"/>
<accession>A0AAD5E7I9</accession>
<evidence type="ECO:0000313" key="3">
    <source>
        <dbReference type="Proteomes" id="UP001206595"/>
    </source>
</evidence>
<evidence type="ECO:0000256" key="1">
    <source>
        <dbReference type="SAM" id="SignalP"/>
    </source>
</evidence>
<feature type="chain" id="PRO_5042248626" evidence="1">
    <location>
        <begin position="22"/>
        <end position="89"/>
    </location>
</feature>
<dbReference type="RefSeq" id="XP_051442079.1">
    <property type="nucleotide sequence ID" value="XM_051591053.1"/>
</dbReference>
<reference evidence="2" key="2">
    <citation type="journal article" date="2022" name="Proc. Natl. Acad. Sci. U.S.A.">
        <title>Diploid-dominant life cycles characterize the early evolution of Fungi.</title>
        <authorList>
            <person name="Amses K.R."/>
            <person name="Simmons D.R."/>
            <person name="Longcore J.E."/>
            <person name="Mondo S.J."/>
            <person name="Seto K."/>
            <person name="Jeronimo G.H."/>
            <person name="Bonds A.E."/>
            <person name="Quandt C.A."/>
            <person name="Davis W.J."/>
            <person name="Chang Y."/>
            <person name="Federici B.A."/>
            <person name="Kuo A."/>
            <person name="LaButti K."/>
            <person name="Pangilinan J."/>
            <person name="Andreopoulos W."/>
            <person name="Tritt A."/>
            <person name="Riley R."/>
            <person name="Hundley H."/>
            <person name="Johnson J."/>
            <person name="Lipzen A."/>
            <person name="Barry K."/>
            <person name="Lang B.F."/>
            <person name="Cuomo C.A."/>
            <person name="Buchler N.E."/>
            <person name="Grigoriev I.V."/>
            <person name="Spatafora J.W."/>
            <person name="Stajich J.E."/>
            <person name="James T.Y."/>
        </authorList>
    </citation>
    <scope>NUCLEOTIDE SEQUENCE</scope>
    <source>
        <strain evidence="2">AG</strain>
    </source>
</reference>
<evidence type="ECO:0000313" key="2">
    <source>
        <dbReference type="EMBL" id="KAI8577075.1"/>
    </source>
</evidence>
<dbReference type="EMBL" id="MU620945">
    <property type="protein sequence ID" value="KAI8577075.1"/>
    <property type="molecule type" value="Genomic_DNA"/>
</dbReference>